<name>A0ABU1DBL0_9HYPH</name>
<accession>A0ABU1DBL0</accession>
<evidence type="ECO:0000313" key="2">
    <source>
        <dbReference type="EMBL" id="MDR4305455.1"/>
    </source>
</evidence>
<feature type="region of interest" description="Disordered" evidence="1">
    <location>
        <begin position="245"/>
        <end position="272"/>
    </location>
</feature>
<gene>
    <name evidence="2" type="ORF">IHQ68_02305</name>
</gene>
<organism evidence="2 3">
    <name type="scientific">Chelatococcus sambhunathii</name>
    <dbReference type="NCBI Taxonomy" id="363953"/>
    <lineage>
        <taxon>Bacteria</taxon>
        <taxon>Pseudomonadati</taxon>
        <taxon>Pseudomonadota</taxon>
        <taxon>Alphaproteobacteria</taxon>
        <taxon>Hyphomicrobiales</taxon>
        <taxon>Chelatococcaceae</taxon>
        <taxon>Chelatococcus</taxon>
    </lineage>
</organism>
<protein>
    <recommendedName>
        <fullName evidence="4">SPOR domain-containing protein</fullName>
    </recommendedName>
</protein>
<dbReference type="EMBL" id="JADBEO010000003">
    <property type="protein sequence ID" value="MDR4305455.1"/>
    <property type="molecule type" value="Genomic_DNA"/>
</dbReference>
<evidence type="ECO:0000256" key="1">
    <source>
        <dbReference type="SAM" id="MobiDB-lite"/>
    </source>
</evidence>
<evidence type="ECO:0000313" key="3">
    <source>
        <dbReference type="Proteomes" id="UP001181622"/>
    </source>
</evidence>
<dbReference type="Proteomes" id="UP001181622">
    <property type="component" value="Unassembled WGS sequence"/>
</dbReference>
<reference evidence="2" key="1">
    <citation type="submission" date="2020-10" db="EMBL/GenBank/DDBJ databases">
        <authorList>
            <person name="Abbas A."/>
            <person name="Razzaq R."/>
            <person name="Waqas M."/>
            <person name="Abbas N."/>
            <person name="Nielsen T.K."/>
            <person name="Hansen L.H."/>
            <person name="Hussain S."/>
            <person name="Shahid M."/>
        </authorList>
    </citation>
    <scope>NUCLEOTIDE SEQUENCE</scope>
    <source>
        <strain evidence="2">S14</strain>
    </source>
</reference>
<feature type="compositionally biased region" description="Basic and acidic residues" evidence="1">
    <location>
        <begin position="105"/>
        <end position="122"/>
    </location>
</feature>
<feature type="region of interest" description="Disordered" evidence="1">
    <location>
        <begin position="59"/>
        <end position="79"/>
    </location>
</feature>
<comment type="caution">
    <text evidence="2">The sequence shown here is derived from an EMBL/GenBank/DDBJ whole genome shotgun (WGS) entry which is preliminary data.</text>
</comment>
<sequence length="279" mass="29796">MRPKSALVAAGAVGLVALSLAGVSIVGAASDDARTSMSEREQSLAARETSLRLREAELSDFERRKTEAESAARDAERRLAELETRRSDLQRQVAELTAPIAPAAEDERRAPAAGDDHARAADDPSPPDEDPGDGALSTASRPAGETPNPSSARVDAAAEVAKPEGRASGRLAAVALPGAGLTRVFIHVPFTDPVARARAQAVAAELRRRGVDVAEIRGVPRRVRRDAVRYYYDADREAVTTLQEAVRQASPRDEAPAQAQDFRGYRAPPRPGTLELWLS</sequence>
<evidence type="ECO:0008006" key="4">
    <source>
        <dbReference type="Google" id="ProtNLM"/>
    </source>
</evidence>
<keyword evidence="3" id="KW-1185">Reference proteome</keyword>
<feature type="region of interest" description="Disordered" evidence="1">
    <location>
        <begin position="96"/>
        <end position="164"/>
    </location>
</feature>
<proteinExistence type="predicted"/>
<dbReference type="RefSeq" id="WP_309388507.1">
    <property type="nucleotide sequence ID" value="NZ_JADBEO010000003.1"/>
</dbReference>